<evidence type="ECO:0000313" key="11">
    <source>
        <dbReference type="EMBL" id="VEL07941.1"/>
    </source>
</evidence>
<dbReference type="OrthoDB" id="1658at2759"/>
<protein>
    <recommendedName>
        <fullName evidence="3 9">Geranylgeranyl transferase type-2 subunit alpha</fullName>
        <ecNumber evidence="2 9">2.5.1.60</ecNumber>
    </recommendedName>
    <alternativeName>
        <fullName evidence="7 9">Geranylgeranyl transferase type II subunit alpha</fullName>
    </alternativeName>
</protein>
<reference evidence="11" key="1">
    <citation type="submission" date="2018-11" db="EMBL/GenBank/DDBJ databases">
        <authorList>
            <consortium name="Pathogen Informatics"/>
        </authorList>
    </citation>
    <scope>NUCLEOTIDE SEQUENCE</scope>
</reference>
<evidence type="ECO:0000256" key="8">
    <source>
        <dbReference type="ARBA" id="ARBA00047658"/>
    </source>
</evidence>
<evidence type="ECO:0000256" key="6">
    <source>
        <dbReference type="ARBA" id="ARBA00022737"/>
    </source>
</evidence>
<dbReference type="GO" id="GO:0004663">
    <property type="term" value="F:Rab geranylgeranyltransferase activity"/>
    <property type="evidence" value="ECO:0007669"/>
    <property type="project" value="UniProtKB-UniRule"/>
</dbReference>
<dbReference type="Pfam" id="PF01239">
    <property type="entry name" value="PPTA"/>
    <property type="match status" value="4"/>
</dbReference>
<keyword evidence="12" id="KW-1185">Reference proteome</keyword>
<name>A0A3S4ZCE5_9PLAT</name>
<evidence type="ECO:0000256" key="4">
    <source>
        <dbReference type="ARBA" id="ARBA00022602"/>
    </source>
</evidence>
<sequence>MHGRVKVRHTEEQERSRREEQEKQQQEYKLSTDGIFAQRSSGDYDESLLTKIANVLEKTPDIITLWNYRREIILKSVEILPRDSSKELFSKELELTSRCLLSNPKSYASWHYRSWLMTNHPDPDWKAELKTCNMALKLDERNFHCWDYRRFIISNGNISESEEIAYIDTCLENNFSNFSAWHYRTGLLDSRPFINVQSMPISPPPMTPNAFHSRGFDDSSLLEKELDLVHNAVFTDPKDQSPWLYYAWLLGHGERKSYLRDIYISRCLRRIILVFTSPKLISTLNELQLELTVTIPSGSVLSFKPDELGGWNSVMPCQVSALWWLDISHEALSIPRPSIMQQEPLFEPSIHVSLCIKDVDNFDDDGIVLECSMNSHKNESLTHVDLDPLRLFNPSISPVHEPSSLKDELNTVRELVILEPENKWALLSLVALLRYVNPPESDIEVKQALKTLSRIDSQRKRYYEDLSSTYGTEDAIVKNLESHSRHVNLSNSSLTRFYYLDWFALMTHLDFSGNSIDCLPDTMPYLVCLKSLHLDDNRLSSLLGVGGLPSLQLLAVRRNSLVDFDSIEPALHCPQLQTLAIGGNRVADLPNLTDKLAEHPNMRHESHTLSITYDWSED</sequence>
<dbReference type="FunFam" id="1.25.40.120:FF:000035">
    <property type="entry name" value="Geranylgeranyl transferase type-2 subunit alpha"/>
    <property type="match status" value="1"/>
</dbReference>
<dbReference type="AlphaFoldDB" id="A0A3S4ZCE5"/>
<dbReference type="Gene3D" id="1.25.40.120">
    <property type="entry name" value="Protein prenylyltransferase"/>
    <property type="match status" value="1"/>
</dbReference>
<dbReference type="EMBL" id="CAAALY010002802">
    <property type="protein sequence ID" value="VEL07941.1"/>
    <property type="molecule type" value="Genomic_DNA"/>
</dbReference>
<dbReference type="EC" id="2.5.1.60" evidence="2 9"/>
<evidence type="ECO:0000256" key="3">
    <source>
        <dbReference type="ARBA" id="ARBA00014772"/>
    </source>
</evidence>
<dbReference type="InterPro" id="IPR001611">
    <property type="entry name" value="Leu-rich_rpt"/>
</dbReference>
<dbReference type="SUPFAM" id="SSF48439">
    <property type="entry name" value="Protein prenylyltransferase"/>
    <property type="match status" value="1"/>
</dbReference>
<comment type="catalytic activity">
    <reaction evidence="8 9">
        <text>geranylgeranyl diphosphate + L-cysteinyl-[protein] = S-geranylgeranyl-L-cysteinyl-[protein] + diphosphate</text>
        <dbReference type="Rhea" id="RHEA:21240"/>
        <dbReference type="Rhea" id="RHEA-COMP:10131"/>
        <dbReference type="Rhea" id="RHEA-COMP:11537"/>
        <dbReference type="ChEBI" id="CHEBI:29950"/>
        <dbReference type="ChEBI" id="CHEBI:33019"/>
        <dbReference type="ChEBI" id="CHEBI:57533"/>
        <dbReference type="ChEBI" id="CHEBI:86021"/>
        <dbReference type="EC" id="2.5.1.60"/>
    </reaction>
</comment>
<evidence type="ECO:0000256" key="5">
    <source>
        <dbReference type="ARBA" id="ARBA00022679"/>
    </source>
</evidence>
<evidence type="ECO:0000313" key="12">
    <source>
        <dbReference type="Proteomes" id="UP000784294"/>
    </source>
</evidence>
<dbReference type="Gene3D" id="3.80.10.10">
    <property type="entry name" value="Ribonuclease Inhibitor"/>
    <property type="match status" value="1"/>
</dbReference>
<organism evidence="11 12">
    <name type="scientific">Protopolystoma xenopodis</name>
    <dbReference type="NCBI Taxonomy" id="117903"/>
    <lineage>
        <taxon>Eukaryota</taxon>
        <taxon>Metazoa</taxon>
        <taxon>Spiralia</taxon>
        <taxon>Lophotrochozoa</taxon>
        <taxon>Platyhelminthes</taxon>
        <taxon>Monogenea</taxon>
        <taxon>Polyopisthocotylea</taxon>
        <taxon>Polystomatidea</taxon>
        <taxon>Polystomatidae</taxon>
        <taxon>Protopolystoma</taxon>
    </lineage>
</organism>
<dbReference type="PANTHER" id="PTHR11129">
    <property type="entry name" value="PROTEIN FARNESYLTRANSFERASE ALPHA SUBUNIT/RAB GERANYLGERANYL TRANSFERASE ALPHA SUBUNIT"/>
    <property type="match status" value="1"/>
</dbReference>
<dbReference type="PROSITE" id="PS51450">
    <property type="entry name" value="LRR"/>
    <property type="match status" value="1"/>
</dbReference>
<evidence type="ECO:0000256" key="2">
    <source>
        <dbReference type="ARBA" id="ARBA00012656"/>
    </source>
</evidence>
<evidence type="ECO:0000256" key="9">
    <source>
        <dbReference type="RuleBase" id="RU367120"/>
    </source>
</evidence>
<dbReference type="PANTHER" id="PTHR11129:SF2">
    <property type="entry name" value="GERANYLGERANYL TRANSFERASE TYPE-2 SUBUNIT ALPHA"/>
    <property type="match status" value="1"/>
</dbReference>
<keyword evidence="4 9" id="KW-0637">Prenyltransferase</keyword>
<dbReference type="SUPFAM" id="SSF52075">
    <property type="entry name" value="Outer arm dynein light chain 1"/>
    <property type="match status" value="1"/>
</dbReference>
<dbReference type="InterPro" id="IPR032675">
    <property type="entry name" value="LRR_dom_sf"/>
</dbReference>
<proteinExistence type="inferred from homology"/>
<feature type="compositionally biased region" description="Basic and acidic residues" evidence="10">
    <location>
        <begin position="8"/>
        <end position="26"/>
    </location>
</feature>
<evidence type="ECO:0000256" key="7">
    <source>
        <dbReference type="ARBA" id="ARBA00031267"/>
    </source>
</evidence>
<dbReference type="PROSITE" id="PS51147">
    <property type="entry name" value="PFTA"/>
    <property type="match status" value="4"/>
</dbReference>
<evidence type="ECO:0000256" key="10">
    <source>
        <dbReference type="SAM" id="MobiDB-lite"/>
    </source>
</evidence>
<comment type="function">
    <text evidence="9">Catalyzes the transfer of a geranyl-geranyl moiety from geranyl-geranyl pyrophosphate to cysteines occuring in specific C-terminal amino acid sequences.</text>
</comment>
<comment type="caution">
    <text evidence="11">The sequence shown here is derived from an EMBL/GenBank/DDBJ whole genome shotgun (WGS) entry which is preliminary data.</text>
</comment>
<dbReference type="GO" id="GO:0005968">
    <property type="term" value="C:Rab-protein geranylgeranyltransferase complex"/>
    <property type="evidence" value="ECO:0007669"/>
    <property type="project" value="TreeGrafter"/>
</dbReference>
<dbReference type="GO" id="GO:0097354">
    <property type="term" value="P:prenylation"/>
    <property type="evidence" value="ECO:0007669"/>
    <property type="project" value="UniProtKB-UniRule"/>
</dbReference>
<dbReference type="Gene3D" id="2.60.40.1130">
    <property type="entry name" value="Rab geranylgeranyltransferase alpha-subunit, insert domain"/>
    <property type="match status" value="1"/>
</dbReference>
<keyword evidence="5 9" id="KW-0808">Transferase</keyword>
<accession>A0A3S4ZCE5</accession>
<dbReference type="Proteomes" id="UP000784294">
    <property type="component" value="Unassembled WGS sequence"/>
</dbReference>
<feature type="region of interest" description="Disordered" evidence="10">
    <location>
        <begin position="1"/>
        <end position="30"/>
    </location>
</feature>
<gene>
    <name evidence="11" type="ORF">PXEA_LOCUS1381</name>
</gene>
<keyword evidence="6" id="KW-0677">Repeat</keyword>
<dbReference type="InterPro" id="IPR002088">
    <property type="entry name" value="Prenyl_trans_a"/>
</dbReference>
<comment type="similarity">
    <text evidence="1 9">Belongs to the protein prenyltransferase subunit alpha family.</text>
</comment>
<evidence type="ECO:0000256" key="1">
    <source>
        <dbReference type="ARBA" id="ARBA00006734"/>
    </source>
</evidence>